<feature type="compositionally biased region" description="Basic and acidic residues" evidence="10">
    <location>
        <begin position="301"/>
        <end position="315"/>
    </location>
</feature>
<dbReference type="Gene3D" id="1.10.418.10">
    <property type="entry name" value="Calponin-like domain"/>
    <property type="match status" value="1"/>
</dbReference>
<dbReference type="InterPro" id="IPR036872">
    <property type="entry name" value="CH_dom_sf"/>
</dbReference>
<dbReference type="InterPro" id="IPR027328">
    <property type="entry name" value="MAPRE"/>
</dbReference>
<protein>
    <submittedName>
        <fullName evidence="13">Microtubule-associated protein, RP/EB family</fullName>
    </submittedName>
</protein>
<dbReference type="Proteomes" id="UP000283634">
    <property type="component" value="Unassembled WGS sequence"/>
</dbReference>
<keyword evidence="5 9" id="KW-0493">Microtubule</keyword>
<comment type="similarity">
    <text evidence="2">Belongs to the MAPRE family.</text>
</comment>
<evidence type="ECO:0000259" key="11">
    <source>
        <dbReference type="PROSITE" id="PS50021"/>
    </source>
</evidence>
<evidence type="ECO:0000259" key="12">
    <source>
        <dbReference type="PROSITE" id="PS51230"/>
    </source>
</evidence>
<dbReference type="InterPro" id="IPR036133">
    <property type="entry name" value="EB1_C_sf"/>
</dbReference>
<reference evidence="13 14" key="1">
    <citation type="journal article" date="2018" name="BMC Genomics">
        <title>Genomic comparison of Trypanosoma conorhini and Trypanosoma rangeli to Trypanosoma cruzi strains of high and low virulence.</title>
        <authorList>
            <person name="Bradwell K.R."/>
            <person name="Koparde V.N."/>
            <person name="Matveyev A.V."/>
            <person name="Serrano M.G."/>
            <person name="Alves J.M."/>
            <person name="Parikh H."/>
            <person name="Huang B."/>
            <person name="Lee V."/>
            <person name="Espinosa-Alvarez O."/>
            <person name="Ortiz P.A."/>
            <person name="Costa-Martins A.G."/>
            <person name="Teixeira M.M."/>
            <person name="Buck G.A."/>
        </authorList>
    </citation>
    <scope>NUCLEOTIDE SEQUENCE [LARGE SCALE GENOMIC DNA]</scope>
    <source>
        <strain evidence="13 14">AM80</strain>
    </source>
</reference>
<dbReference type="Gene3D" id="1.20.5.1430">
    <property type="match status" value="1"/>
</dbReference>
<feature type="domain" description="Calponin-homology (CH)" evidence="11">
    <location>
        <begin position="16"/>
        <end position="134"/>
    </location>
</feature>
<dbReference type="PROSITE" id="PS51230">
    <property type="entry name" value="EB1_C"/>
    <property type="match status" value="1"/>
</dbReference>
<dbReference type="VEuPathDB" id="TriTrypDB:TRSC58_05929"/>
<comment type="subcellular location">
    <subcellularLocation>
        <location evidence="1">Cytoplasm</location>
        <location evidence="1">Cytoskeleton</location>
    </subcellularLocation>
</comment>
<evidence type="ECO:0000256" key="6">
    <source>
        <dbReference type="ARBA" id="ARBA00022776"/>
    </source>
</evidence>
<evidence type="ECO:0000256" key="7">
    <source>
        <dbReference type="ARBA" id="ARBA00023212"/>
    </source>
</evidence>
<feature type="region of interest" description="Disordered" evidence="10">
    <location>
        <begin position="212"/>
        <end position="235"/>
    </location>
</feature>
<dbReference type="OrthoDB" id="2119228at2759"/>
<gene>
    <name evidence="13" type="ORF">TraAM80_03105</name>
</gene>
<dbReference type="PANTHER" id="PTHR10623">
    <property type="entry name" value="MICROTUBULE-ASSOCIATED PROTEIN RP/EB FAMILY MEMBER"/>
    <property type="match status" value="1"/>
</dbReference>
<evidence type="ECO:0000313" key="13">
    <source>
        <dbReference type="EMBL" id="RNF07825.1"/>
    </source>
</evidence>
<evidence type="ECO:0000256" key="9">
    <source>
        <dbReference type="PROSITE-ProRule" id="PRU00576"/>
    </source>
</evidence>
<dbReference type="GO" id="GO:0008017">
    <property type="term" value="F:microtubule binding"/>
    <property type="evidence" value="ECO:0007669"/>
    <property type="project" value="InterPro"/>
</dbReference>
<keyword evidence="7" id="KW-0206">Cytoskeleton</keyword>
<organism evidence="13 14">
    <name type="scientific">Trypanosoma rangeli</name>
    <dbReference type="NCBI Taxonomy" id="5698"/>
    <lineage>
        <taxon>Eukaryota</taxon>
        <taxon>Discoba</taxon>
        <taxon>Euglenozoa</taxon>
        <taxon>Kinetoplastea</taxon>
        <taxon>Metakinetoplastina</taxon>
        <taxon>Trypanosomatida</taxon>
        <taxon>Trypanosomatidae</taxon>
        <taxon>Trypanosoma</taxon>
        <taxon>Herpetosoma</taxon>
    </lineage>
</organism>
<keyword evidence="14" id="KW-1185">Reference proteome</keyword>
<sequence>MDRPRAPPSLQVVASKASRTELLAWLNELLHKNAVAGGHPPPQLHKVEHCSNGVPYVLLLPFLLPTAYPPLTAKAKTNAKHEFDAVVNLKLLVDALHKNGIPRPDVLNKEMDKVIKGAYQANLQLLQWFRGLYDALSPSHAEQTQNTLLGGPAELEAAPPPPPPGCEGSQVELETTMGSITATTATVSGRVRLGRLVEPAAFYSAHKKEAVTESAPATSKVNSSFNEPGNAIAPRPLTAEGRQAALKRCQVSQGRSCSNARGALARERPSSTVRTSSRGGGVGAPVGRLSSSLMRSSNTTKRTEGGRDPELEASDKASCAESATARPNSAGCIRQIAAPLTATSSHAAAAARAPLRRSGVCLVVDSGSPGLNGVSSNPIKVQKRAASSRSGADSPTTSALQSGPTGLFQSSQSGTPPHSFRRPGLVSEGRCDNGFSLSAALTAVKNERQFYYDKLRQIENLVGPLVEQNEALPEAKNLARSVLEILYAVA</sequence>
<proteinExistence type="inferred from homology"/>
<feature type="domain" description="EB1 C-terminal" evidence="12">
    <location>
        <begin position="419"/>
        <end position="490"/>
    </location>
</feature>
<accession>A0A422NQU0</accession>
<dbReference type="InterPro" id="IPR001715">
    <property type="entry name" value="CH_dom"/>
</dbReference>
<keyword evidence="6" id="KW-0498">Mitosis</keyword>
<feature type="region of interest" description="Disordered" evidence="10">
    <location>
        <begin position="257"/>
        <end position="324"/>
    </location>
</feature>
<keyword evidence="4" id="KW-0132">Cell division</keyword>
<feature type="compositionally biased region" description="Polar residues" evidence="10">
    <location>
        <begin position="289"/>
        <end position="300"/>
    </location>
</feature>
<dbReference type="RefSeq" id="XP_029240055.1">
    <property type="nucleotide sequence ID" value="XM_029380084.1"/>
</dbReference>
<dbReference type="PROSITE" id="PS50021">
    <property type="entry name" value="CH"/>
    <property type="match status" value="1"/>
</dbReference>
<evidence type="ECO:0000313" key="14">
    <source>
        <dbReference type="Proteomes" id="UP000283634"/>
    </source>
</evidence>
<dbReference type="GO" id="GO:0005874">
    <property type="term" value="C:microtubule"/>
    <property type="evidence" value="ECO:0007669"/>
    <property type="project" value="UniProtKB-KW"/>
</dbReference>
<dbReference type="SUPFAM" id="SSF47576">
    <property type="entry name" value="Calponin-homology domain, CH-domain"/>
    <property type="match status" value="1"/>
</dbReference>
<evidence type="ECO:0000256" key="4">
    <source>
        <dbReference type="ARBA" id="ARBA00022618"/>
    </source>
</evidence>
<feature type="compositionally biased region" description="Polar residues" evidence="10">
    <location>
        <begin position="373"/>
        <end position="416"/>
    </location>
</feature>
<keyword evidence="8" id="KW-0131">Cell cycle</keyword>
<evidence type="ECO:0000256" key="2">
    <source>
        <dbReference type="ARBA" id="ARBA00010729"/>
    </source>
</evidence>
<dbReference type="AlphaFoldDB" id="A0A422NQU0"/>
<dbReference type="SUPFAM" id="SSF140612">
    <property type="entry name" value="EB1 dimerisation domain-like"/>
    <property type="match status" value="1"/>
</dbReference>
<dbReference type="GeneID" id="40327038"/>
<dbReference type="Pfam" id="PF03271">
    <property type="entry name" value="EB1"/>
    <property type="match status" value="1"/>
</dbReference>
<dbReference type="InterPro" id="IPR004953">
    <property type="entry name" value="EB1_C"/>
</dbReference>
<evidence type="ECO:0000256" key="10">
    <source>
        <dbReference type="SAM" id="MobiDB-lite"/>
    </source>
</evidence>
<dbReference type="EMBL" id="MKGL01000078">
    <property type="protein sequence ID" value="RNF07825.1"/>
    <property type="molecule type" value="Genomic_DNA"/>
</dbReference>
<dbReference type="GO" id="GO:0051301">
    <property type="term" value="P:cell division"/>
    <property type="evidence" value="ECO:0007669"/>
    <property type="project" value="UniProtKB-KW"/>
</dbReference>
<feature type="compositionally biased region" description="Polar residues" evidence="10">
    <location>
        <begin position="215"/>
        <end position="227"/>
    </location>
</feature>
<evidence type="ECO:0000256" key="5">
    <source>
        <dbReference type="ARBA" id="ARBA00022701"/>
    </source>
</evidence>
<comment type="caution">
    <text evidence="13">The sequence shown here is derived from an EMBL/GenBank/DDBJ whole genome shotgun (WGS) entry which is preliminary data.</text>
</comment>
<keyword evidence="3" id="KW-0963">Cytoplasm</keyword>
<feature type="region of interest" description="Disordered" evidence="10">
    <location>
        <begin position="372"/>
        <end position="425"/>
    </location>
</feature>
<evidence type="ECO:0000256" key="3">
    <source>
        <dbReference type="ARBA" id="ARBA00022490"/>
    </source>
</evidence>
<name>A0A422NQU0_TRYRA</name>
<dbReference type="OMA" id="HKNAVAG"/>
<evidence type="ECO:0000256" key="1">
    <source>
        <dbReference type="ARBA" id="ARBA00004245"/>
    </source>
</evidence>
<evidence type="ECO:0000256" key="8">
    <source>
        <dbReference type="ARBA" id="ARBA00023306"/>
    </source>
</evidence>